<dbReference type="InterPro" id="IPR009288">
    <property type="entry name" value="AIG2-like_dom"/>
</dbReference>
<dbReference type="SUPFAM" id="SSF110857">
    <property type="entry name" value="Gamma-glutamyl cyclotransferase-like"/>
    <property type="match status" value="1"/>
</dbReference>
<proteinExistence type="predicted"/>
<dbReference type="Gene3D" id="3.10.490.10">
    <property type="entry name" value="Gamma-glutamyl cyclotransferase-like"/>
    <property type="match status" value="1"/>
</dbReference>
<organism evidence="2 3">
    <name type="scientific">Streptomyces venezuelae</name>
    <dbReference type="NCBI Taxonomy" id="54571"/>
    <lineage>
        <taxon>Bacteria</taxon>
        <taxon>Bacillati</taxon>
        <taxon>Actinomycetota</taxon>
        <taxon>Actinomycetes</taxon>
        <taxon>Kitasatosporales</taxon>
        <taxon>Streptomycetaceae</taxon>
        <taxon>Streptomyces</taxon>
    </lineage>
</organism>
<dbReference type="CDD" id="cd06661">
    <property type="entry name" value="GGCT_like"/>
    <property type="match status" value="1"/>
</dbReference>
<sequence>MPLPFFVYGTLRPGAYNHDRLLLGRTAAEEAARLPGALLHDGPGYPYAVPGEGTVEGTLVTAAPDAYGELLGALDRMEGDAGYERAVVEAVRLRDGGTVRAWTYLAAPGTALGPLIPTGDWFRACPADHGRGRGVWHGTSPRCRNAPIAPP</sequence>
<dbReference type="Proteomes" id="UP000324106">
    <property type="component" value="Chromosome"/>
</dbReference>
<accession>A0A5P2B329</accession>
<protein>
    <recommendedName>
        <fullName evidence="1">Gamma-glutamylcyclotransferase AIG2-like domain-containing protein</fullName>
    </recommendedName>
</protein>
<dbReference type="OrthoDB" id="5070127at2"/>
<dbReference type="RefSeq" id="WP_150274804.1">
    <property type="nucleotide sequence ID" value="NZ_CP029194.1"/>
</dbReference>
<dbReference type="EMBL" id="CP029194">
    <property type="protein sequence ID" value="QES24824.1"/>
    <property type="molecule type" value="Genomic_DNA"/>
</dbReference>
<dbReference type="InterPro" id="IPR013024">
    <property type="entry name" value="GGCT-like"/>
</dbReference>
<gene>
    <name evidence="2" type="ORF">DEJ46_27130</name>
</gene>
<evidence type="ECO:0000259" key="1">
    <source>
        <dbReference type="Pfam" id="PF06094"/>
    </source>
</evidence>
<feature type="domain" description="Gamma-glutamylcyclotransferase AIG2-like" evidence="1">
    <location>
        <begin position="5"/>
        <end position="121"/>
    </location>
</feature>
<dbReference type="InterPro" id="IPR036568">
    <property type="entry name" value="GGCT-like_sf"/>
</dbReference>
<evidence type="ECO:0000313" key="3">
    <source>
        <dbReference type="Proteomes" id="UP000324106"/>
    </source>
</evidence>
<name>A0A5P2B329_STRVZ</name>
<evidence type="ECO:0000313" key="2">
    <source>
        <dbReference type="EMBL" id="QES24824.1"/>
    </source>
</evidence>
<dbReference type="Pfam" id="PF06094">
    <property type="entry name" value="GGACT"/>
    <property type="match status" value="1"/>
</dbReference>
<dbReference type="AlphaFoldDB" id="A0A5P2B329"/>
<reference evidence="2 3" key="1">
    <citation type="submission" date="2018-05" db="EMBL/GenBank/DDBJ databases">
        <title>Streptomyces venezuelae.</title>
        <authorList>
            <person name="Kim W."/>
            <person name="Lee N."/>
            <person name="Cho B.-K."/>
        </authorList>
    </citation>
    <scope>NUCLEOTIDE SEQUENCE [LARGE SCALE GENOMIC DNA]</scope>
    <source>
        <strain evidence="2 3">ATCC 15068</strain>
    </source>
</reference>